<sequence>MQSKESNYSILLQIFTALLLLSSVRCLITEGWPPDANVKDFEHFDFIIIGAGSAGCVVANRLSEVKEWKILLIEAGGDPPAESINDWKYSTVRNEKTNQANLHETVAWPRGKMLGGSSSMNVMIYIRGHDADFKEWYNKGNKDWHPKIVRQYYRKAESFQNAEGLQNPAVRDIYGHDGPLVLNYFNGTTKTFTDALLGAWEETGFKRVADVNVPNVLGAGPYGATAANGRRYSTAKAYLNSIQDRLNLQIIKHSLVTKILINETTLEAYGVIIIRNGVQMTLYASREVILSAGATNTPQLLMLSGIGPKAHLKSKGISCLVDSQAVGKNLQDHIYIPVTIYGNQPGERDPDEISRHYAIYLNNSTGHFASNTIANVISFYAYENTSYPQFQNLVGVFPKNSNKVEPYFSALYKPSVVKSITEHTTNNALYLYLFHVLHPYSKGNISLNTSNPEDAPLIYPNYFEDLRDLQATADGIRMLTKITNSAYFKSIDGFLGRLKWPACDKHELDSDKYWKCIAINMVLTIYHPVGTAKMGPDSKNAVVNSHLKVHGVGKLRVIDASVMPSLTSGNTNGPTIMIAERASDLIKQKHGQLK</sequence>
<evidence type="ECO:0000313" key="1">
    <source>
        <dbReference type="EMBL" id="KAI8435775.1"/>
    </source>
</evidence>
<name>A0ACC0KHJ0_CHOFU</name>
<gene>
    <name evidence="1" type="ORF">MSG28_004005</name>
</gene>
<dbReference type="Proteomes" id="UP001064048">
    <property type="component" value="Chromosome 6"/>
</dbReference>
<organism evidence="1 2">
    <name type="scientific">Choristoneura fumiferana</name>
    <name type="common">Spruce budworm moth</name>
    <name type="synonym">Archips fumiferana</name>
    <dbReference type="NCBI Taxonomy" id="7141"/>
    <lineage>
        <taxon>Eukaryota</taxon>
        <taxon>Metazoa</taxon>
        <taxon>Ecdysozoa</taxon>
        <taxon>Arthropoda</taxon>
        <taxon>Hexapoda</taxon>
        <taxon>Insecta</taxon>
        <taxon>Pterygota</taxon>
        <taxon>Neoptera</taxon>
        <taxon>Endopterygota</taxon>
        <taxon>Lepidoptera</taxon>
        <taxon>Glossata</taxon>
        <taxon>Ditrysia</taxon>
        <taxon>Tortricoidea</taxon>
        <taxon>Tortricidae</taxon>
        <taxon>Tortricinae</taxon>
        <taxon>Choristoneura</taxon>
    </lineage>
</organism>
<protein>
    <submittedName>
        <fullName evidence="1">Uncharacterized protein</fullName>
    </submittedName>
</protein>
<evidence type="ECO:0000313" key="2">
    <source>
        <dbReference type="Proteomes" id="UP001064048"/>
    </source>
</evidence>
<keyword evidence="2" id="KW-1185">Reference proteome</keyword>
<proteinExistence type="predicted"/>
<dbReference type="EMBL" id="CM046106">
    <property type="protein sequence ID" value="KAI8435775.1"/>
    <property type="molecule type" value="Genomic_DNA"/>
</dbReference>
<accession>A0ACC0KHJ0</accession>
<comment type="caution">
    <text evidence="1">The sequence shown here is derived from an EMBL/GenBank/DDBJ whole genome shotgun (WGS) entry which is preliminary data.</text>
</comment>
<reference evidence="1 2" key="1">
    <citation type="journal article" date="2022" name="Genome Biol. Evol.">
        <title>The Spruce Budworm Genome: Reconstructing the Evolutionary History of Antifreeze Proteins.</title>
        <authorList>
            <person name="Beliveau C."/>
            <person name="Gagne P."/>
            <person name="Picq S."/>
            <person name="Vernygora O."/>
            <person name="Keeling C.I."/>
            <person name="Pinkney K."/>
            <person name="Doucet D."/>
            <person name="Wen F."/>
            <person name="Johnston J.S."/>
            <person name="Maaroufi H."/>
            <person name="Boyle B."/>
            <person name="Laroche J."/>
            <person name="Dewar K."/>
            <person name="Juretic N."/>
            <person name="Blackburn G."/>
            <person name="Nisole A."/>
            <person name="Brunet B."/>
            <person name="Brandao M."/>
            <person name="Lumley L."/>
            <person name="Duan J."/>
            <person name="Quan G."/>
            <person name="Lucarotti C.J."/>
            <person name="Roe A.D."/>
            <person name="Sperling F.A.H."/>
            <person name="Levesque R.C."/>
            <person name="Cusson M."/>
        </authorList>
    </citation>
    <scope>NUCLEOTIDE SEQUENCE [LARGE SCALE GENOMIC DNA]</scope>
    <source>
        <strain evidence="1">Glfc:IPQL:Cfum</strain>
    </source>
</reference>